<name>A0ABD5RZ42_9EURY</name>
<protein>
    <submittedName>
        <fullName evidence="1">Uncharacterized protein</fullName>
    </submittedName>
</protein>
<dbReference type="AlphaFoldDB" id="A0ABD5RZ42"/>
<dbReference type="EMBL" id="JBHSWU010000137">
    <property type="protein sequence ID" value="MFC6724272.1"/>
    <property type="molecule type" value="Genomic_DNA"/>
</dbReference>
<accession>A0ABD5RZ42</accession>
<organism evidence="1 2">
    <name type="scientific">Halobium palmae</name>
    <dbReference type="NCBI Taxonomy" id="1776492"/>
    <lineage>
        <taxon>Archaea</taxon>
        <taxon>Methanobacteriati</taxon>
        <taxon>Methanobacteriota</taxon>
        <taxon>Stenosarchaea group</taxon>
        <taxon>Halobacteria</taxon>
        <taxon>Halobacteriales</taxon>
        <taxon>Haloferacaceae</taxon>
        <taxon>Halobium</taxon>
    </lineage>
</organism>
<evidence type="ECO:0000313" key="2">
    <source>
        <dbReference type="Proteomes" id="UP001596328"/>
    </source>
</evidence>
<sequence>MAVFGHISNSLTEDVLEVLLDESDLSLLTIENQVTGVESVPDAAIRSSSAIWFETKTVRDAVGQDQLERHLKALDQDNSDEQRLVALTPDAEEPQEVRNIDDDRLVWANFSSLVDAIESLLDRDLGTTEDVVAIPTEREAFLLRELVRFIYDEDLVSGKEDRVLVVAARKAWPEYEDHTIYFCQPGRSFKPVEHMAFYTDGEIKPAVPRVVDRVDDVLLTEAGVEEHDGLSESQKEKLMGIVGPDMKRHGDRQQVIFLEDDVTLSEPIRNDKTASDSDRGVAFVQGHRYVSLSALRDDPSGTTDLEE</sequence>
<keyword evidence="2" id="KW-1185">Reference proteome</keyword>
<reference evidence="1 2" key="1">
    <citation type="journal article" date="2019" name="Int. J. Syst. Evol. Microbiol.">
        <title>The Global Catalogue of Microorganisms (GCM) 10K type strain sequencing project: providing services to taxonomists for standard genome sequencing and annotation.</title>
        <authorList>
            <consortium name="The Broad Institute Genomics Platform"/>
            <consortium name="The Broad Institute Genome Sequencing Center for Infectious Disease"/>
            <person name="Wu L."/>
            <person name="Ma J."/>
        </authorList>
    </citation>
    <scope>NUCLEOTIDE SEQUENCE [LARGE SCALE GENOMIC DNA]</scope>
    <source>
        <strain evidence="1 2">NBRC 111368</strain>
    </source>
</reference>
<proteinExistence type="predicted"/>
<comment type="caution">
    <text evidence="1">The sequence shown here is derived from an EMBL/GenBank/DDBJ whole genome shotgun (WGS) entry which is preliminary data.</text>
</comment>
<evidence type="ECO:0000313" key="1">
    <source>
        <dbReference type="EMBL" id="MFC6724272.1"/>
    </source>
</evidence>
<gene>
    <name evidence="1" type="ORF">ACFQE1_07775</name>
</gene>
<dbReference type="Proteomes" id="UP001596328">
    <property type="component" value="Unassembled WGS sequence"/>
</dbReference>